<organism evidence="1 2">
    <name type="scientific">Ramlibacter montanisoli</name>
    <dbReference type="NCBI Taxonomy" id="2732512"/>
    <lineage>
        <taxon>Bacteria</taxon>
        <taxon>Pseudomonadati</taxon>
        <taxon>Pseudomonadota</taxon>
        <taxon>Betaproteobacteria</taxon>
        <taxon>Burkholderiales</taxon>
        <taxon>Comamonadaceae</taxon>
        <taxon>Ramlibacter</taxon>
    </lineage>
</organism>
<accession>A0A849KMM1</accession>
<evidence type="ECO:0000313" key="2">
    <source>
        <dbReference type="Proteomes" id="UP000552954"/>
    </source>
</evidence>
<dbReference type="EMBL" id="JABFCS010000001">
    <property type="protein sequence ID" value="NNU43019.1"/>
    <property type="molecule type" value="Genomic_DNA"/>
</dbReference>
<keyword evidence="1" id="KW-0808">Transferase</keyword>
<keyword evidence="2" id="KW-1185">Reference proteome</keyword>
<evidence type="ECO:0000313" key="1">
    <source>
        <dbReference type="EMBL" id="NNU43019.1"/>
    </source>
</evidence>
<sequence length="319" mass="33429">MTHFDVFNGDADGICALQQLRLQRPCDAVAVTGVKRDIALLKRVPARAGDSVTVLDVSLARNRDALQDLLSLGVAVEYFDHHFAGEIPAHPKLAAHIDPDPAVCTSVLVDRHLQGRHRAWAVAGAFGDNLPCTATTLARSLALGARECETLRALGEAINYNAYGESEEDLQVAPARLAALVRPYQDPLAFAADSPVAQALVAGKEQDLAVALAVRPGHVLAGASVYLLPDAAWARRVHGAFANALSQREPARAHAVLCPRPGGHFVASVRAPRDAPQGADALCLAFPTGGGRAGSAGIDALPAARVDDFLRALAGAWPG</sequence>
<proteinExistence type="predicted"/>
<protein>
    <submittedName>
        <fullName evidence="1">Acetyltransferase</fullName>
    </submittedName>
</protein>
<reference evidence="1 2" key="2">
    <citation type="submission" date="2020-06" db="EMBL/GenBank/DDBJ databases">
        <title>Ramlibacter rhizophilus sp. nov., isolated from rhizosphere soil of national flower Mugunghwa from South Korea.</title>
        <authorList>
            <person name="Zheng-Fei Y."/>
            <person name="Huan T."/>
        </authorList>
    </citation>
    <scope>NUCLEOTIDE SEQUENCE [LARGE SCALE GENOMIC DNA]</scope>
    <source>
        <strain evidence="1 2">B156</strain>
    </source>
</reference>
<reference evidence="1 2" key="1">
    <citation type="submission" date="2020-05" db="EMBL/GenBank/DDBJ databases">
        <authorList>
            <person name="Khan S.A."/>
            <person name="Jeon C.O."/>
            <person name="Chun B.H."/>
        </authorList>
    </citation>
    <scope>NUCLEOTIDE SEQUENCE [LARGE SCALE GENOMIC DNA]</scope>
    <source>
        <strain evidence="1 2">B156</strain>
    </source>
</reference>
<gene>
    <name evidence="1" type="ORF">HK415_07355</name>
</gene>
<dbReference type="InterPro" id="IPR038763">
    <property type="entry name" value="DHH_sf"/>
</dbReference>
<dbReference type="Proteomes" id="UP000552954">
    <property type="component" value="Unassembled WGS sequence"/>
</dbReference>
<dbReference type="AlphaFoldDB" id="A0A849KMM1"/>
<comment type="caution">
    <text evidence="1">The sequence shown here is derived from an EMBL/GenBank/DDBJ whole genome shotgun (WGS) entry which is preliminary data.</text>
</comment>
<dbReference type="GO" id="GO:0016740">
    <property type="term" value="F:transferase activity"/>
    <property type="evidence" value="ECO:0007669"/>
    <property type="project" value="UniProtKB-KW"/>
</dbReference>
<dbReference type="SUPFAM" id="SSF64182">
    <property type="entry name" value="DHH phosphoesterases"/>
    <property type="match status" value="1"/>
</dbReference>
<dbReference type="RefSeq" id="WP_171557773.1">
    <property type="nucleotide sequence ID" value="NZ_JABFCS010000001.1"/>
</dbReference>
<name>A0A849KMM1_9BURK</name>